<protein>
    <submittedName>
        <fullName evidence="1">Uncharacterized protein</fullName>
    </submittedName>
</protein>
<gene>
    <name evidence="1" type="ORF">ERS013200_02520</name>
</gene>
<sequence length="64" mass="7598">MHFGHAAVAIKGTLRRIQGCLRFFDLFNVGTLFWAKFRARLGFGLFWRHFSAADRRFNLRLLLR</sequence>
<reference evidence="1 2" key="1">
    <citation type="submission" date="2015-07" db="EMBL/GenBank/DDBJ databases">
        <authorList>
            <consortium name="Pathogen Informatics"/>
        </authorList>
    </citation>
    <scope>NUCLEOTIDE SEQUENCE [LARGE SCALE GENOMIC DNA]</scope>
    <source>
        <strain evidence="1 2">A316</strain>
    </source>
</reference>
<dbReference type="Proteomes" id="UP000041770">
    <property type="component" value="Unassembled WGS sequence"/>
</dbReference>
<accession>A0A655Q1L3</accession>
<evidence type="ECO:0000313" key="2">
    <source>
        <dbReference type="Proteomes" id="UP000041770"/>
    </source>
</evidence>
<organism evidence="1 2">
    <name type="scientific">Vibrio cholerae</name>
    <dbReference type="NCBI Taxonomy" id="666"/>
    <lineage>
        <taxon>Bacteria</taxon>
        <taxon>Pseudomonadati</taxon>
        <taxon>Pseudomonadota</taxon>
        <taxon>Gammaproteobacteria</taxon>
        <taxon>Vibrionales</taxon>
        <taxon>Vibrionaceae</taxon>
        <taxon>Vibrio</taxon>
    </lineage>
</organism>
<dbReference type="AlphaFoldDB" id="A0A655Q1L3"/>
<proteinExistence type="predicted"/>
<dbReference type="EMBL" id="CWQY01000017">
    <property type="protein sequence ID" value="CSC88081.1"/>
    <property type="molecule type" value="Genomic_DNA"/>
</dbReference>
<evidence type="ECO:0000313" key="1">
    <source>
        <dbReference type="EMBL" id="CSC88081.1"/>
    </source>
</evidence>
<name>A0A655Q1L3_VIBCL</name>